<accession>A0ABU6WGX2</accession>
<evidence type="ECO:0000313" key="2">
    <source>
        <dbReference type="Proteomes" id="UP001341840"/>
    </source>
</evidence>
<sequence length="85" mass="9212">MDAAVCVVDHSLSIEMGSSDVIELEADANGLCIRKQLCEVALESPGKSKRDDSAANYEVDAMVSPEVQASSNGTFHRNARKRKMK</sequence>
<dbReference type="EMBL" id="JASCZI010181641">
    <property type="protein sequence ID" value="MED6185074.1"/>
    <property type="molecule type" value="Genomic_DNA"/>
</dbReference>
<evidence type="ECO:0000313" key="1">
    <source>
        <dbReference type="EMBL" id="MED6185074.1"/>
    </source>
</evidence>
<reference evidence="1 2" key="1">
    <citation type="journal article" date="2023" name="Plants (Basel)">
        <title>Bridging the Gap: Combining Genomics and Transcriptomics Approaches to Understand Stylosanthes scabra, an Orphan Legume from the Brazilian Caatinga.</title>
        <authorList>
            <person name="Ferreira-Neto J.R.C."/>
            <person name="da Silva M.D."/>
            <person name="Binneck E."/>
            <person name="de Melo N.F."/>
            <person name="da Silva R.H."/>
            <person name="de Melo A.L.T.M."/>
            <person name="Pandolfi V."/>
            <person name="Bustamante F.O."/>
            <person name="Brasileiro-Vidal A.C."/>
            <person name="Benko-Iseppon A.M."/>
        </authorList>
    </citation>
    <scope>NUCLEOTIDE SEQUENCE [LARGE SCALE GENOMIC DNA]</scope>
    <source>
        <tissue evidence="1">Leaves</tissue>
    </source>
</reference>
<proteinExistence type="predicted"/>
<gene>
    <name evidence="1" type="ORF">PIB30_053532</name>
</gene>
<keyword evidence="2" id="KW-1185">Reference proteome</keyword>
<organism evidence="1 2">
    <name type="scientific">Stylosanthes scabra</name>
    <dbReference type="NCBI Taxonomy" id="79078"/>
    <lineage>
        <taxon>Eukaryota</taxon>
        <taxon>Viridiplantae</taxon>
        <taxon>Streptophyta</taxon>
        <taxon>Embryophyta</taxon>
        <taxon>Tracheophyta</taxon>
        <taxon>Spermatophyta</taxon>
        <taxon>Magnoliopsida</taxon>
        <taxon>eudicotyledons</taxon>
        <taxon>Gunneridae</taxon>
        <taxon>Pentapetalae</taxon>
        <taxon>rosids</taxon>
        <taxon>fabids</taxon>
        <taxon>Fabales</taxon>
        <taxon>Fabaceae</taxon>
        <taxon>Papilionoideae</taxon>
        <taxon>50 kb inversion clade</taxon>
        <taxon>dalbergioids sensu lato</taxon>
        <taxon>Dalbergieae</taxon>
        <taxon>Pterocarpus clade</taxon>
        <taxon>Stylosanthes</taxon>
    </lineage>
</organism>
<protein>
    <submittedName>
        <fullName evidence="1">Uncharacterized protein</fullName>
    </submittedName>
</protein>
<comment type="caution">
    <text evidence="1">The sequence shown here is derived from an EMBL/GenBank/DDBJ whole genome shotgun (WGS) entry which is preliminary data.</text>
</comment>
<name>A0ABU6WGX2_9FABA</name>
<dbReference type="Proteomes" id="UP001341840">
    <property type="component" value="Unassembled WGS sequence"/>
</dbReference>